<name>A0A1A8AN70_NOTFU</name>
<feature type="region of interest" description="Disordered" evidence="1">
    <location>
        <begin position="20"/>
        <end position="40"/>
    </location>
</feature>
<dbReference type="PANTHER" id="PTHR46888">
    <property type="entry name" value="ZINC KNUCKLE DOMAINCONTAINING PROTEIN-RELATED"/>
    <property type="match status" value="1"/>
</dbReference>
<reference evidence="2" key="1">
    <citation type="submission" date="2016-05" db="EMBL/GenBank/DDBJ databases">
        <authorList>
            <person name="Lavstsen T."/>
            <person name="Jespersen J.S."/>
        </authorList>
    </citation>
    <scope>NUCLEOTIDE SEQUENCE</scope>
    <source>
        <tissue evidence="2">Brain</tissue>
    </source>
</reference>
<proteinExistence type="predicted"/>
<evidence type="ECO:0000256" key="1">
    <source>
        <dbReference type="SAM" id="MobiDB-lite"/>
    </source>
</evidence>
<organism evidence="2">
    <name type="scientific">Nothobranchius furzeri</name>
    <name type="common">Turquoise killifish</name>
    <dbReference type="NCBI Taxonomy" id="105023"/>
    <lineage>
        <taxon>Eukaryota</taxon>
        <taxon>Metazoa</taxon>
        <taxon>Chordata</taxon>
        <taxon>Craniata</taxon>
        <taxon>Vertebrata</taxon>
        <taxon>Euteleostomi</taxon>
        <taxon>Actinopterygii</taxon>
        <taxon>Neopterygii</taxon>
        <taxon>Teleostei</taxon>
        <taxon>Neoteleostei</taxon>
        <taxon>Acanthomorphata</taxon>
        <taxon>Ovalentaria</taxon>
        <taxon>Atherinomorphae</taxon>
        <taxon>Cyprinodontiformes</taxon>
        <taxon>Nothobranchiidae</taxon>
        <taxon>Nothobranchius</taxon>
    </lineage>
</organism>
<dbReference type="PANTHER" id="PTHR46888:SF1">
    <property type="entry name" value="RIBONUCLEASE H"/>
    <property type="match status" value="1"/>
</dbReference>
<accession>A0A1A8AN70</accession>
<protein>
    <submittedName>
        <fullName evidence="2">Gypsy retrotransposon integrase 1</fullName>
    </submittedName>
</protein>
<dbReference type="AlphaFoldDB" id="A0A1A8AN70"/>
<evidence type="ECO:0000313" key="2">
    <source>
        <dbReference type="EMBL" id="SBP55926.1"/>
    </source>
</evidence>
<reference evidence="2" key="2">
    <citation type="submission" date="2016-06" db="EMBL/GenBank/DDBJ databases">
        <title>The genome of a short-lived fish provides insights into sex chromosome evolution and the genetic control of aging.</title>
        <authorList>
            <person name="Reichwald K."/>
            <person name="Felder M."/>
            <person name="Petzold A."/>
            <person name="Koch P."/>
            <person name="Groth M."/>
            <person name="Platzer M."/>
        </authorList>
    </citation>
    <scope>NUCLEOTIDE SEQUENCE</scope>
    <source>
        <tissue evidence="2">Brain</tissue>
    </source>
</reference>
<gene>
    <name evidence="2" type="primary">GIN1</name>
</gene>
<dbReference type="EMBL" id="HADY01017441">
    <property type="protein sequence ID" value="SBP55926.1"/>
    <property type="molecule type" value="Transcribed_RNA"/>
</dbReference>
<sequence>MQHNLLQTQVKELRGDFDIRSEHQDDSDVSDDLNGDRGRIDEQMPLSRHTIEPPTPRAIQLHKKPKILPLSPEDDTEHYLMTFERIATVCQWSKEWAIQLIPLLTGKARSAYVLTDIDSCVYEKVKDVILAKYEITKDTERDFELWKSTVIMPRELYA</sequence>